<comment type="caution">
    <text evidence="2">The sequence shown here is derived from an EMBL/GenBank/DDBJ whole genome shotgun (WGS) entry which is preliminary data.</text>
</comment>
<feature type="compositionally biased region" description="Basic and acidic residues" evidence="1">
    <location>
        <begin position="160"/>
        <end position="181"/>
    </location>
</feature>
<name>A0A931B6T5_9ACTN</name>
<proteinExistence type="predicted"/>
<evidence type="ECO:0000313" key="2">
    <source>
        <dbReference type="EMBL" id="MBF9069702.1"/>
    </source>
</evidence>
<accession>A0A931B6T5</accession>
<evidence type="ECO:0000313" key="3">
    <source>
        <dbReference type="Proteomes" id="UP000657385"/>
    </source>
</evidence>
<gene>
    <name evidence="2" type="ORF">I2501_16880</name>
</gene>
<evidence type="ECO:0000256" key="1">
    <source>
        <dbReference type="SAM" id="MobiDB-lite"/>
    </source>
</evidence>
<sequence>MARALSLDPSSTTENTQTASGRTAADVVAAPGHDWASSLVHTAVANRPVEEVAQLFAILDSAGEMGSPSPACAIAAGRPLEDVSRLLASLDGAQQARGHEILCAAVVHRPIADVAFLVGSLADGPAVAAVESALRIAAVHRSLDDVVALARALKVDKAPADTVKPEGKADARTEGRAKVEANAKTAAPAEDSGRRGFLGGKRG</sequence>
<organism evidence="2 3">
    <name type="scientific">Streptacidiphilus fuscans</name>
    <dbReference type="NCBI Taxonomy" id="2789292"/>
    <lineage>
        <taxon>Bacteria</taxon>
        <taxon>Bacillati</taxon>
        <taxon>Actinomycetota</taxon>
        <taxon>Actinomycetes</taxon>
        <taxon>Kitasatosporales</taxon>
        <taxon>Streptomycetaceae</taxon>
        <taxon>Streptacidiphilus</taxon>
    </lineage>
</organism>
<protein>
    <submittedName>
        <fullName evidence="2">Uncharacterized protein</fullName>
    </submittedName>
</protein>
<keyword evidence="3" id="KW-1185">Reference proteome</keyword>
<feature type="region of interest" description="Disordered" evidence="1">
    <location>
        <begin position="160"/>
        <end position="203"/>
    </location>
</feature>
<dbReference type="RefSeq" id="WP_196194869.1">
    <property type="nucleotide sequence ID" value="NZ_JADPRT010000006.1"/>
</dbReference>
<dbReference type="Proteomes" id="UP000657385">
    <property type="component" value="Unassembled WGS sequence"/>
</dbReference>
<dbReference type="AlphaFoldDB" id="A0A931B6T5"/>
<reference evidence="2" key="1">
    <citation type="submission" date="2020-11" db="EMBL/GenBank/DDBJ databases">
        <title>Isolation and identification of active actinomycetes.</title>
        <authorList>
            <person name="Yu B."/>
        </authorList>
    </citation>
    <scope>NUCLEOTIDE SEQUENCE</scope>
    <source>
        <strain evidence="2">NEAU-YB345</strain>
    </source>
</reference>
<dbReference type="EMBL" id="JADPRT010000006">
    <property type="protein sequence ID" value="MBF9069702.1"/>
    <property type="molecule type" value="Genomic_DNA"/>
</dbReference>
<feature type="region of interest" description="Disordered" evidence="1">
    <location>
        <begin position="1"/>
        <end position="23"/>
    </location>
</feature>
<feature type="compositionally biased region" description="Polar residues" evidence="1">
    <location>
        <begin position="8"/>
        <end position="21"/>
    </location>
</feature>